<dbReference type="PRINTS" id="PR00133">
    <property type="entry name" value="GLHYDRLASE3"/>
</dbReference>
<keyword evidence="4" id="KW-1185">Reference proteome</keyword>
<dbReference type="PANTHER" id="PTHR42715">
    <property type="entry name" value="BETA-GLUCOSIDASE"/>
    <property type="match status" value="1"/>
</dbReference>
<evidence type="ECO:0000313" key="3">
    <source>
        <dbReference type="EMBL" id="MFI2229227.1"/>
    </source>
</evidence>
<comment type="caution">
    <text evidence="3">The sequence shown here is derived from an EMBL/GenBank/DDBJ whole genome shotgun (WGS) entry which is preliminary data.</text>
</comment>
<dbReference type="InterPro" id="IPR050288">
    <property type="entry name" value="Cellulose_deg_GH3"/>
</dbReference>
<dbReference type="InterPro" id="IPR001764">
    <property type="entry name" value="Glyco_hydro_3_N"/>
</dbReference>
<protein>
    <submittedName>
        <fullName evidence="3">Uncharacterized protein</fullName>
    </submittedName>
</protein>
<dbReference type="InterPro" id="IPR017853">
    <property type="entry name" value="GH"/>
</dbReference>
<accession>A0ABW7VRJ9</accession>
<dbReference type="RefSeq" id="WP_397059964.1">
    <property type="nucleotide sequence ID" value="NZ_JBIRYL010000001.1"/>
</dbReference>
<proteinExistence type="inferred from homology"/>
<sequence>MSRRSFRARPTSRAPRPVGADRFRLLSGKNFWQTRDSPRLGIRSVRMADGPHGLRVQGPANDHLGLAPSIPAICFPTAITSASSWDPELVAEVGAALDRERVQ</sequence>
<comment type="similarity">
    <text evidence="1">Belongs to the glycosyl hydrolase 3 family.</text>
</comment>
<dbReference type="EMBL" id="JBIRYL010000001">
    <property type="protein sequence ID" value="MFI2229227.1"/>
    <property type="molecule type" value="Genomic_DNA"/>
</dbReference>
<dbReference type="Gene3D" id="3.20.20.300">
    <property type="entry name" value="Glycoside hydrolase, family 3, N-terminal domain"/>
    <property type="match status" value="1"/>
</dbReference>
<evidence type="ECO:0000256" key="1">
    <source>
        <dbReference type="ARBA" id="ARBA00005336"/>
    </source>
</evidence>
<evidence type="ECO:0000256" key="2">
    <source>
        <dbReference type="ARBA" id="ARBA00022801"/>
    </source>
</evidence>
<reference evidence="3 4" key="1">
    <citation type="submission" date="2024-10" db="EMBL/GenBank/DDBJ databases">
        <title>The Natural Products Discovery Center: Release of the First 8490 Sequenced Strains for Exploring Actinobacteria Biosynthetic Diversity.</title>
        <authorList>
            <person name="Kalkreuter E."/>
            <person name="Kautsar S.A."/>
            <person name="Yang D."/>
            <person name="Bader C.D."/>
            <person name="Teijaro C.N."/>
            <person name="Fluegel L."/>
            <person name="Davis C.M."/>
            <person name="Simpson J.R."/>
            <person name="Lauterbach L."/>
            <person name="Steele A.D."/>
            <person name="Gui C."/>
            <person name="Meng S."/>
            <person name="Li G."/>
            <person name="Viehrig K."/>
            <person name="Ye F."/>
            <person name="Su P."/>
            <person name="Kiefer A.F."/>
            <person name="Nichols A."/>
            <person name="Cepeda A.J."/>
            <person name="Yan W."/>
            <person name="Fan B."/>
            <person name="Jiang Y."/>
            <person name="Adhikari A."/>
            <person name="Zheng C.-J."/>
            <person name="Schuster L."/>
            <person name="Cowan T.M."/>
            <person name="Smanski M.J."/>
            <person name="Chevrette M.G."/>
            <person name="De Carvalho L.P.S."/>
            <person name="Shen B."/>
        </authorList>
    </citation>
    <scope>NUCLEOTIDE SEQUENCE [LARGE SCALE GENOMIC DNA]</scope>
    <source>
        <strain evidence="3 4">NPDC019377</strain>
    </source>
</reference>
<gene>
    <name evidence="3" type="ORF">ACH49Z_05190</name>
</gene>
<dbReference type="SUPFAM" id="SSF51445">
    <property type="entry name" value="(Trans)glycosidases"/>
    <property type="match status" value="1"/>
</dbReference>
<keyword evidence="2" id="KW-0378">Hydrolase</keyword>
<organism evidence="3 4">
    <name type="scientific">Nocardia testacea</name>
    <dbReference type="NCBI Taxonomy" id="248551"/>
    <lineage>
        <taxon>Bacteria</taxon>
        <taxon>Bacillati</taxon>
        <taxon>Actinomycetota</taxon>
        <taxon>Actinomycetes</taxon>
        <taxon>Mycobacteriales</taxon>
        <taxon>Nocardiaceae</taxon>
        <taxon>Nocardia</taxon>
    </lineage>
</organism>
<dbReference type="InterPro" id="IPR036962">
    <property type="entry name" value="Glyco_hydro_3_N_sf"/>
</dbReference>
<evidence type="ECO:0000313" key="4">
    <source>
        <dbReference type="Proteomes" id="UP001611494"/>
    </source>
</evidence>
<dbReference type="PANTHER" id="PTHR42715:SF10">
    <property type="entry name" value="BETA-GLUCOSIDASE"/>
    <property type="match status" value="1"/>
</dbReference>
<name>A0ABW7VRJ9_9NOCA</name>
<dbReference type="Proteomes" id="UP001611494">
    <property type="component" value="Unassembled WGS sequence"/>
</dbReference>